<comment type="subcellular location">
    <subcellularLocation>
        <location evidence="1">Endoplasmic reticulum membrane</location>
        <topology evidence="1">Single-pass membrane protein</topology>
        <orientation evidence="1">Cytoplasmic side</orientation>
    </subcellularLocation>
    <subcellularLocation>
        <location evidence="11">Microsome membrane</location>
        <topology evidence="11">Single-pass membrane protein</topology>
        <orientation evidence="11">Cytoplasmic side</orientation>
    </subcellularLocation>
</comment>
<protein>
    <recommendedName>
        <fullName evidence="13">Cytochrome b5</fullName>
    </recommendedName>
</protein>
<dbReference type="InterPro" id="IPR001199">
    <property type="entry name" value="Cyt_B5-like_heme/steroid-bd"/>
</dbReference>
<evidence type="ECO:0000256" key="13">
    <source>
        <dbReference type="ARBA" id="ARBA00039806"/>
    </source>
</evidence>
<comment type="similarity">
    <text evidence="12 14">Belongs to the cytochrome b5 family.</text>
</comment>
<dbReference type="InterPro" id="IPR050668">
    <property type="entry name" value="Cytochrome_b5"/>
</dbReference>
<dbReference type="SMART" id="SM01117">
    <property type="entry name" value="Cyt-b5"/>
    <property type="match status" value="1"/>
</dbReference>
<evidence type="ECO:0000256" key="6">
    <source>
        <dbReference type="ARBA" id="ARBA00022824"/>
    </source>
</evidence>
<organism evidence="16 17">
    <name type="scientific">Dreissena polymorpha</name>
    <name type="common">Zebra mussel</name>
    <name type="synonym">Mytilus polymorpha</name>
    <dbReference type="NCBI Taxonomy" id="45954"/>
    <lineage>
        <taxon>Eukaryota</taxon>
        <taxon>Metazoa</taxon>
        <taxon>Spiralia</taxon>
        <taxon>Lophotrochozoa</taxon>
        <taxon>Mollusca</taxon>
        <taxon>Bivalvia</taxon>
        <taxon>Autobranchia</taxon>
        <taxon>Heteroconchia</taxon>
        <taxon>Euheterodonta</taxon>
        <taxon>Imparidentia</taxon>
        <taxon>Neoheterodontei</taxon>
        <taxon>Myida</taxon>
        <taxon>Dreissenoidea</taxon>
        <taxon>Dreissenidae</taxon>
        <taxon>Dreissena</taxon>
    </lineage>
</organism>
<dbReference type="PANTHER" id="PTHR19359">
    <property type="entry name" value="CYTOCHROME B5"/>
    <property type="match status" value="1"/>
</dbReference>
<keyword evidence="2" id="KW-0813">Transport</keyword>
<evidence type="ECO:0000256" key="2">
    <source>
        <dbReference type="ARBA" id="ARBA00022448"/>
    </source>
</evidence>
<keyword evidence="3 14" id="KW-0349">Heme</keyword>
<evidence type="ECO:0000256" key="9">
    <source>
        <dbReference type="ARBA" id="ARBA00023004"/>
    </source>
</evidence>
<evidence type="ECO:0000256" key="7">
    <source>
        <dbReference type="ARBA" id="ARBA00022848"/>
    </source>
</evidence>
<keyword evidence="17" id="KW-1185">Reference proteome</keyword>
<keyword evidence="5 14" id="KW-0479">Metal-binding</keyword>
<dbReference type="SUPFAM" id="SSF55856">
    <property type="entry name" value="Cytochrome b5-like heme/steroid binding domain"/>
    <property type="match status" value="1"/>
</dbReference>
<evidence type="ECO:0000256" key="12">
    <source>
        <dbReference type="ARBA" id="ARBA00038168"/>
    </source>
</evidence>
<dbReference type="PROSITE" id="PS00191">
    <property type="entry name" value="CYTOCHROME_B5_1"/>
    <property type="match status" value="1"/>
</dbReference>
<dbReference type="InterPro" id="IPR018506">
    <property type="entry name" value="Cyt_B5_heme-BS"/>
</dbReference>
<dbReference type="GO" id="GO:0046872">
    <property type="term" value="F:metal ion binding"/>
    <property type="evidence" value="ECO:0007669"/>
    <property type="project" value="UniProtKB-UniRule"/>
</dbReference>
<feature type="domain" description="Cytochrome b5 heme-binding" evidence="15">
    <location>
        <begin position="21"/>
        <end position="97"/>
    </location>
</feature>
<accession>A0A9D4E6P6</accession>
<gene>
    <name evidence="16" type="ORF">DPMN_174622</name>
</gene>
<evidence type="ECO:0000256" key="8">
    <source>
        <dbReference type="ARBA" id="ARBA00022982"/>
    </source>
</evidence>
<reference evidence="16" key="2">
    <citation type="submission" date="2020-11" db="EMBL/GenBank/DDBJ databases">
        <authorList>
            <person name="McCartney M.A."/>
            <person name="Auch B."/>
            <person name="Kono T."/>
            <person name="Mallez S."/>
            <person name="Becker A."/>
            <person name="Gohl D.M."/>
            <person name="Silverstein K.A.T."/>
            <person name="Koren S."/>
            <person name="Bechman K.B."/>
            <person name="Herman A."/>
            <person name="Abrahante J.E."/>
            <person name="Garbe J."/>
        </authorList>
    </citation>
    <scope>NUCLEOTIDE SEQUENCE</scope>
    <source>
        <strain evidence="16">Duluth1</strain>
        <tissue evidence="16">Whole animal</tissue>
    </source>
</reference>
<evidence type="ECO:0000313" key="17">
    <source>
        <dbReference type="Proteomes" id="UP000828390"/>
    </source>
</evidence>
<dbReference type="EMBL" id="JAIWYP010000009">
    <property type="protein sequence ID" value="KAH3773264.1"/>
    <property type="molecule type" value="Genomic_DNA"/>
</dbReference>
<dbReference type="PANTHER" id="PTHR19359:SF150">
    <property type="entry name" value="CYTOCHROME B5"/>
    <property type="match status" value="1"/>
</dbReference>
<evidence type="ECO:0000259" key="15">
    <source>
        <dbReference type="PROSITE" id="PS50255"/>
    </source>
</evidence>
<keyword evidence="9 14" id="KW-0408">Iron</keyword>
<dbReference type="Proteomes" id="UP000828390">
    <property type="component" value="Unassembled WGS sequence"/>
</dbReference>
<keyword evidence="7" id="KW-0492">Microsome</keyword>
<dbReference type="Gene3D" id="3.10.120.10">
    <property type="entry name" value="Cytochrome b5-like heme/steroid binding domain"/>
    <property type="match status" value="1"/>
</dbReference>
<evidence type="ECO:0000256" key="1">
    <source>
        <dbReference type="ARBA" id="ARBA00004131"/>
    </source>
</evidence>
<dbReference type="InterPro" id="IPR036400">
    <property type="entry name" value="Cyt_B5-like_heme/steroid_sf"/>
</dbReference>
<dbReference type="FunFam" id="3.10.120.10:FF:000002">
    <property type="entry name" value="Cytochrome b5 type B"/>
    <property type="match status" value="1"/>
</dbReference>
<evidence type="ECO:0000256" key="3">
    <source>
        <dbReference type="ARBA" id="ARBA00022617"/>
    </source>
</evidence>
<evidence type="ECO:0000256" key="11">
    <source>
        <dbReference type="ARBA" id="ARBA00037877"/>
    </source>
</evidence>
<dbReference type="PROSITE" id="PS50255">
    <property type="entry name" value="CYTOCHROME_B5_2"/>
    <property type="match status" value="1"/>
</dbReference>
<comment type="caution">
    <text evidence="16">The sequence shown here is derived from an EMBL/GenBank/DDBJ whole genome shotgun (WGS) entry which is preliminary data.</text>
</comment>
<sequence length="137" mass="15099">MKDVSLVEAEPDFETKLAPVVHRFTLEDVSFHSDASSCWIVIADKVYDVTEFLHTHPGGEEIILENAGSDATISFQSKGHSASAVDMMAKYCIGELVQATKRLSLKTVSVAICRNLDMECKSPSSRLTTSYFTTIFC</sequence>
<keyword evidence="10" id="KW-0472">Membrane</keyword>
<evidence type="ECO:0000256" key="14">
    <source>
        <dbReference type="RuleBase" id="RU362121"/>
    </source>
</evidence>
<dbReference type="Pfam" id="PF00173">
    <property type="entry name" value="Cyt-b5"/>
    <property type="match status" value="1"/>
</dbReference>
<evidence type="ECO:0000256" key="5">
    <source>
        <dbReference type="ARBA" id="ARBA00022723"/>
    </source>
</evidence>
<dbReference type="PRINTS" id="PR00363">
    <property type="entry name" value="CYTOCHROMEB5"/>
</dbReference>
<dbReference type="GO" id="GO:0005789">
    <property type="term" value="C:endoplasmic reticulum membrane"/>
    <property type="evidence" value="ECO:0007669"/>
    <property type="project" value="UniProtKB-SubCell"/>
</dbReference>
<evidence type="ECO:0000313" key="16">
    <source>
        <dbReference type="EMBL" id="KAH3773264.1"/>
    </source>
</evidence>
<keyword evidence="4" id="KW-0812">Transmembrane</keyword>
<reference evidence="16" key="1">
    <citation type="journal article" date="2019" name="bioRxiv">
        <title>The Genome of the Zebra Mussel, Dreissena polymorpha: A Resource for Invasive Species Research.</title>
        <authorList>
            <person name="McCartney M.A."/>
            <person name="Auch B."/>
            <person name="Kono T."/>
            <person name="Mallez S."/>
            <person name="Zhang Y."/>
            <person name="Obille A."/>
            <person name="Becker A."/>
            <person name="Abrahante J.E."/>
            <person name="Garbe J."/>
            <person name="Badalamenti J.P."/>
            <person name="Herman A."/>
            <person name="Mangelson H."/>
            <person name="Liachko I."/>
            <person name="Sullivan S."/>
            <person name="Sone E.D."/>
            <person name="Koren S."/>
            <person name="Silverstein K.A.T."/>
            <person name="Beckman K.B."/>
            <person name="Gohl D.M."/>
        </authorList>
    </citation>
    <scope>NUCLEOTIDE SEQUENCE</scope>
    <source>
        <strain evidence="16">Duluth1</strain>
        <tissue evidence="16">Whole animal</tissue>
    </source>
</reference>
<keyword evidence="6" id="KW-0256">Endoplasmic reticulum</keyword>
<dbReference type="GO" id="GO:0020037">
    <property type="term" value="F:heme binding"/>
    <property type="evidence" value="ECO:0007669"/>
    <property type="project" value="UniProtKB-UniRule"/>
</dbReference>
<evidence type="ECO:0000256" key="10">
    <source>
        <dbReference type="ARBA" id="ARBA00023136"/>
    </source>
</evidence>
<keyword evidence="8" id="KW-0249">Electron transport</keyword>
<dbReference type="AlphaFoldDB" id="A0A9D4E6P6"/>
<evidence type="ECO:0000256" key="4">
    <source>
        <dbReference type="ARBA" id="ARBA00022692"/>
    </source>
</evidence>
<proteinExistence type="inferred from homology"/>
<name>A0A9D4E6P6_DREPO</name>